<feature type="transmembrane region" description="Helical" evidence="7">
    <location>
        <begin position="355"/>
        <end position="375"/>
    </location>
</feature>
<feature type="transmembrane region" description="Helical" evidence="7">
    <location>
        <begin position="26"/>
        <end position="49"/>
    </location>
</feature>
<dbReference type="Pfam" id="PF02687">
    <property type="entry name" value="FtsX"/>
    <property type="match status" value="2"/>
</dbReference>
<dbReference type="GO" id="GO:0005886">
    <property type="term" value="C:plasma membrane"/>
    <property type="evidence" value="ECO:0007669"/>
    <property type="project" value="UniProtKB-SubCell"/>
</dbReference>
<evidence type="ECO:0000313" key="9">
    <source>
        <dbReference type="EMBL" id="HJG27232.1"/>
    </source>
</evidence>
<evidence type="ECO:0000256" key="7">
    <source>
        <dbReference type="SAM" id="Phobius"/>
    </source>
</evidence>
<dbReference type="PANTHER" id="PTHR30572:SF4">
    <property type="entry name" value="ABC TRANSPORTER PERMEASE YTRF"/>
    <property type="match status" value="1"/>
</dbReference>
<reference evidence="9" key="1">
    <citation type="journal article" date="2021" name="PeerJ">
        <title>Extensive microbial diversity within the chicken gut microbiome revealed by metagenomics and culture.</title>
        <authorList>
            <person name="Gilroy R."/>
            <person name="Ravi A."/>
            <person name="Getino M."/>
            <person name="Pursley I."/>
            <person name="Horton D.L."/>
            <person name="Alikhan N.F."/>
            <person name="Baker D."/>
            <person name="Gharbi K."/>
            <person name="Hall N."/>
            <person name="Watson M."/>
            <person name="Adriaenssens E.M."/>
            <person name="Foster-Nyarko E."/>
            <person name="Jarju S."/>
            <person name="Secka A."/>
            <person name="Antonio M."/>
            <person name="Oren A."/>
            <person name="Chaudhuri R.R."/>
            <person name="La Ragione R."/>
            <person name="Hildebrand F."/>
            <person name="Pallen M.J."/>
        </authorList>
    </citation>
    <scope>NUCLEOTIDE SEQUENCE</scope>
    <source>
        <strain evidence="9">ChiBcec21-2208</strain>
    </source>
</reference>
<comment type="subcellular location">
    <subcellularLocation>
        <location evidence="1">Cell membrane</location>
        <topology evidence="1">Multi-pass membrane protein</topology>
    </subcellularLocation>
</comment>
<comment type="similarity">
    <text evidence="6">Belongs to the ABC-4 integral membrane protein family.</text>
</comment>
<protein>
    <submittedName>
        <fullName evidence="9">FtsX-like permease family protein</fullName>
    </submittedName>
</protein>
<feature type="transmembrane region" description="Helical" evidence="7">
    <location>
        <begin position="810"/>
        <end position="832"/>
    </location>
</feature>
<name>A0A921IK20_9FIRM</name>
<feature type="domain" description="ABC3 transporter permease C-terminal" evidence="8">
    <location>
        <begin position="718"/>
        <end position="829"/>
    </location>
</feature>
<feature type="transmembrane region" description="Helical" evidence="7">
    <location>
        <begin position="712"/>
        <end position="736"/>
    </location>
</feature>
<dbReference type="EMBL" id="DYVE01000034">
    <property type="protein sequence ID" value="HJG27232.1"/>
    <property type="molecule type" value="Genomic_DNA"/>
</dbReference>
<evidence type="ECO:0000313" key="10">
    <source>
        <dbReference type="Proteomes" id="UP000782880"/>
    </source>
</evidence>
<sequence length="833" mass="91577">MLANNNLKVCWTLAKRDFRFHRAKNCILALAVALVTGLYAFMFLLGGAVEDAFLLNYQYTYGSTSHILYSGLTEHQADLLAQHPNIKSSVRLSTIGTLSDPMMGQRLVKLAVTDQDYAETVLSVPTTGRLPEQPGEIALDEFTMGSLGILKEIGAPVTLQWTDTGGQLHTDEFTLCGWWASPTNFTEACAWITAETARTLVPDYDGENAANLTLGVTLHQPRDLENQAAQILADQGLPELPFTTNLSYNDARMDLADQQARPYYAPALLVLVCGFLMIFAIVQVTAEQDRAYFAGLKALGLSPRQLRRYLLEKGVTVTALGLIPGFLIGFLLNLAITPKVVVGMEQNPALYFLSWQPFALAAMCALGTTLLSYLLPTLRLARLTPAQTLRLNAPQPSHGSGAKNGMVTLPRLALRTLGRSKGRMALSVVILLAAVLLLTDIRLQYVSLQEDLYLSAFSPWDYSIADASAATSYQRYNEQNQGITQEMVEELNARPEVTAVSALKSREVPLTADEPLQKRVVDFYDQPYDETMTLKESQAAFPDWIAGLDQFTETGEYTAIVVGLDGAYLDYVLENCPFTSGSFDQAAFESGDYVIAGGAYHEGVSCLAAGETLELEGKPLTVMGSLMHDNAYLEGANSPEASFTFYYLVPLSVFEELFPGQGYRQLAVDIDHSQQSTFEAFLSQYEQDLNRGISVTMRSDYQENFENSRLNMVLILGMVGAVLLLIALLNFVNLMVTKTVSRRKEFAVYQSLGMTLGQLRRLVLLEGAFSALLLAVILVPVTIAFAALVMPGYIANLSWVSVYTFDVRPLWIILPVVVALALFTPLICLHLIT</sequence>
<dbReference type="PANTHER" id="PTHR30572">
    <property type="entry name" value="MEMBRANE COMPONENT OF TRANSPORTER-RELATED"/>
    <property type="match status" value="1"/>
</dbReference>
<feature type="transmembrane region" description="Helical" evidence="7">
    <location>
        <begin position="263"/>
        <end position="282"/>
    </location>
</feature>
<proteinExistence type="inferred from homology"/>
<feature type="transmembrane region" description="Helical" evidence="7">
    <location>
        <begin position="424"/>
        <end position="445"/>
    </location>
</feature>
<feature type="non-terminal residue" evidence="9">
    <location>
        <position position="833"/>
    </location>
</feature>
<feature type="transmembrane region" description="Helical" evidence="7">
    <location>
        <begin position="314"/>
        <end position="335"/>
    </location>
</feature>
<accession>A0A921IK20</accession>
<evidence type="ECO:0000256" key="6">
    <source>
        <dbReference type="ARBA" id="ARBA00038076"/>
    </source>
</evidence>
<evidence type="ECO:0000256" key="3">
    <source>
        <dbReference type="ARBA" id="ARBA00022692"/>
    </source>
</evidence>
<evidence type="ECO:0000256" key="1">
    <source>
        <dbReference type="ARBA" id="ARBA00004651"/>
    </source>
</evidence>
<keyword evidence="2" id="KW-1003">Cell membrane</keyword>
<gene>
    <name evidence="9" type="ORF">K8V20_01090</name>
</gene>
<dbReference type="AlphaFoldDB" id="A0A921IK20"/>
<evidence type="ECO:0000256" key="4">
    <source>
        <dbReference type="ARBA" id="ARBA00022989"/>
    </source>
</evidence>
<dbReference type="GO" id="GO:0022857">
    <property type="term" value="F:transmembrane transporter activity"/>
    <property type="evidence" value="ECO:0007669"/>
    <property type="project" value="TreeGrafter"/>
</dbReference>
<dbReference type="InterPro" id="IPR003838">
    <property type="entry name" value="ABC3_permease_C"/>
</dbReference>
<evidence type="ECO:0000256" key="2">
    <source>
        <dbReference type="ARBA" id="ARBA00022475"/>
    </source>
</evidence>
<keyword evidence="5 7" id="KW-0472">Membrane</keyword>
<keyword evidence="4 7" id="KW-1133">Transmembrane helix</keyword>
<dbReference type="InterPro" id="IPR050250">
    <property type="entry name" value="Macrolide_Exporter_MacB"/>
</dbReference>
<organism evidence="9 10">
    <name type="scientific">Subdoligranulum variabile</name>
    <dbReference type="NCBI Taxonomy" id="214851"/>
    <lineage>
        <taxon>Bacteria</taxon>
        <taxon>Bacillati</taxon>
        <taxon>Bacillota</taxon>
        <taxon>Clostridia</taxon>
        <taxon>Eubacteriales</taxon>
        <taxon>Oscillospiraceae</taxon>
        <taxon>Subdoligranulum</taxon>
    </lineage>
</organism>
<keyword evidence="3 7" id="KW-0812">Transmembrane</keyword>
<comment type="caution">
    <text evidence="9">The sequence shown here is derived from an EMBL/GenBank/DDBJ whole genome shotgun (WGS) entry which is preliminary data.</text>
</comment>
<feature type="transmembrane region" description="Helical" evidence="7">
    <location>
        <begin position="762"/>
        <end position="790"/>
    </location>
</feature>
<evidence type="ECO:0000259" key="8">
    <source>
        <dbReference type="Pfam" id="PF02687"/>
    </source>
</evidence>
<reference evidence="9" key="2">
    <citation type="submission" date="2021-09" db="EMBL/GenBank/DDBJ databases">
        <authorList>
            <person name="Gilroy R."/>
        </authorList>
    </citation>
    <scope>NUCLEOTIDE SEQUENCE</scope>
    <source>
        <strain evidence="9">ChiBcec21-2208</strain>
    </source>
</reference>
<evidence type="ECO:0000256" key="5">
    <source>
        <dbReference type="ARBA" id="ARBA00023136"/>
    </source>
</evidence>
<feature type="domain" description="ABC3 transporter permease C-terminal" evidence="8">
    <location>
        <begin position="267"/>
        <end position="385"/>
    </location>
</feature>
<dbReference type="Proteomes" id="UP000782880">
    <property type="component" value="Unassembled WGS sequence"/>
</dbReference>